<accession>A0A4R5MJR2</accession>
<name>A0A4R5MJR2_9SPHI</name>
<evidence type="ECO:0000313" key="1">
    <source>
        <dbReference type="EMBL" id="TDG35850.1"/>
    </source>
</evidence>
<dbReference type="Proteomes" id="UP000295668">
    <property type="component" value="Unassembled WGS sequence"/>
</dbReference>
<dbReference type="RefSeq" id="WP_133262741.1">
    <property type="nucleotide sequence ID" value="NZ_SJCY01000007.1"/>
</dbReference>
<keyword evidence="2" id="KW-1185">Reference proteome</keyword>
<dbReference type="OrthoDB" id="943693at2"/>
<protein>
    <submittedName>
        <fullName evidence="1">Uncharacterized protein</fullName>
    </submittedName>
</protein>
<dbReference type="EMBL" id="SJCY01000007">
    <property type="protein sequence ID" value="TDG35850.1"/>
    <property type="molecule type" value="Genomic_DNA"/>
</dbReference>
<sequence length="265" mass="30658">MDRDIKSQIVQHVNWREDVLSELVKSCIDFHLENNSTSRIFLTKSIVIILLDIGTDFLPENLIQIQKENQLKNIKTIYLWEDVWLTKPILVISRLRSLCGMNIRVHGRKTKVVKIIKPLADLFLDENHLQGAVSSRYKLGLFFKDELIAVATFSALRKMNHTENYKSVELIRFVVKMGYSVIGGLSKLIKAFYLSFGPNDVMTYADRDWSVGEGYLKLGFECTSILEPHYFLLDKNFSRQLSRIVITQEENTVFNTGSLKFVLKF</sequence>
<proteinExistence type="predicted"/>
<gene>
    <name evidence="1" type="ORF">EZJ43_10870</name>
</gene>
<comment type="caution">
    <text evidence="1">The sequence shown here is derived from an EMBL/GenBank/DDBJ whole genome shotgun (WGS) entry which is preliminary data.</text>
</comment>
<reference evidence="1 2" key="1">
    <citation type="submission" date="2019-02" db="EMBL/GenBank/DDBJ databases">
        <title>Pedobacter sp. nov., a novel speices isolated from soil of pinguins habitat in Antarcitica.</title>
        <authorList>
            <person name="He R.-H."/>
        </authorList>
    </citation>
    <scope>NUCLEOTIDE SEQUENCE [LARGE SCALE GENOMIC DNA]</scope>
    <source>
        <strain evidence="1 2">E01020</strain>
    </source>
</reference>
<dbReference type="AlphaFoldDB" id="A0A4R5MJR2"/>
<organism evidence="1 2">
    <name type="scientific">Pedobacter changchengzhani</name>
    <dbReference type="NCBI Taxonomy" id="2529274"/>
    <lineage>
        <taxon>Bacteria</taxon>
        <taxon>Pseudomonadati</taxon>
        <taxon>Bacteroidota</taxon>
        <taxon>Sphingobacteriia</taxon>
        <taxon>Sphingobacteriales</taxon>
        <taxon>Sphingobacteriaceae</taxon>
        <taxon>Pedobacter</taxon>
    </lineage>
</organism>
<evidence type="ECO:0000313" key="2">
    <source>
        <dbReference type="Proteomes" id="UP000295668"/>
    </source>
</evidence>